<comment type="cofactor">
    <cofactor evidence="1 5">
        <name>FAD</name>
        <dbReference type="ChEBI" id="CHEBI:57692"/>
    </cofactor>
</comment>
<keyword evidence="3 6" id="KW-0285">Flavoprotein</keyword>
<dbReference type="InParanoid" id="W4JVH0"/>
<dbReference type="PROSITE" id="PS00623">
    <property type="entry name" value="GMC_OXRED_1"/>
    <property type="match status" value="1"/>
</dbReference>
<evidence type="ECO:0000256" key="2">
    <source>
        <dbReference type="ARBA" id="ARBA00010790"/>
    </source>
</evidence>
<keyword evidence="4 5" id="KW-0274">FAD</keyword>
<dbReference type="GO" id="GO:0050660">
    <property type="term" value="F:flavin adenine dinucleotide binding"/>
    <property type="evidence" value="ECO:0007669"/>
    <property type="project" value="InterPro"/>
</dbReference>
<comment type="similarity">
    <text evidence="2 6">Belongs to the GMC oxidoreductase family.</text>
</comment>
<feature type="binding site" evidence="5">
    <location>
        <begin position="586"/>
        <end position="587"/>
    </location>
    <ligand>
        <name>FAD</name>
        <dbReference type="ChEBI" id="CHEBI:57692"/>
    </ligand>
</feature>
<dbReference type="PIRSF" id="PIRSF000137">
    <property type="entry name" value="Alcohol_oxidase"/>
    <property type="match status" value="1"/>
</dbReference>
<dbReference type="GO" id="GO:0016614">
    <property type="term" value="F:oxidoreductase activity, acting on CH-OH group of donors"/>
    <property type="evidence" value="ECO:0007669"/>
    <property type="project" value="InterPro"/>
</dbReference>
<dbReference type="RefSeq" id="XP_009550479.1">
    <property type="nucleotide sequence ID" value="XM_009552184.1"/>
</dbReference>
<dbReference type="Gene3D" id="3.30.560.10">
    <property type="entry name" value="Glucose Oxidase, domain 3"/>
    <property type="match status" value="1"/>
</dbReference>
<dbReference type="AlphaFoldDB" id="W4JVH0"/>
<keyword evidence="10" id="KW-1185">Reference proteome</keyword>
<dbReference type="InterPro" id="IPR012132">
    <property type="entry name" value="GMC_OxRdtase"/>
</dbReference>
<dbReference type="SUPFAM" id="SSF54373">
    <property type="entry name" value="FAD-linked reductases, C-terminal domain"/>
    <property type="match status" value="1"/>
</dbReference>
<dbReference type="EMBL" id="KI925463">
    <property type="protein sequence ID" value="ETW77075.1"/>
    <property type="molecule type" value="Genomic_DNA"/>
</dbReference>
<reference evidence="9 10" key="1">
    <citation type="journal article" date="2012" name="New Phytol.">
        <title>Insight into trade-off between wood decay and parasitism from the genome of a fungal forest pathogen.</title>
        <authorList>
            <person name="Olson A."/>
            <person name="Aerts A."/>
            <person name="Asiegbu F."/>
            <person name="Belbahri L."/>
            <person name="Bouzid O."/>
            <person name="Broberg A."/>
            <person name="Canback B."/>
            <person name="Coutinho P.M."/>
            <person name="Cullen D."/>
            <person name="Dalman K."/>
            <person name="Deflorio G."/>
            <person name="van Diepen L.T."/>
            <person name="Dunand C."/>
            <person name="Duplessis S."/>
            <person name="Durling M."/>
            <person name="Gonthier P."/>
            <person name="Grimwood J."/>
            <person name="Fossdal C.G."/>
            <person name="Hansson D."/>
            <person name="Henrissat B."/>
            <person name="Hietala A."/>
            <person name="Himmelstrand K."/>
            <person name="Hoffmeister D."/>
            <person name="Hogberg N."/>
            <person name="James T.Y."/>
            <person name="Karlsson M."/>
            <person name="Kohler A."/>
            <person name="Kues U."/>
            <person name="Lee Y.H."/>
            <person name="Lin Y.C."/>
            <person name="Lind M."/>
            <person name="Lindquist E."/>
            <person name="Lombard V."/>
            <person name="Lucas S."/>
            <person name="Lunden K."/>
            <person name="Morin E."/>
            <person name="Murat C."/>
            <person name="Park J."/>
            <person name="Raffaello T."/>
            <person name="Rouze P."/>
            <person name="Salamov A."/>
            <person name="Schmutz J."/>
            <person name="Solheim H."/>
            <person name="Stahlberg J."/>
            <person name="Velez H."/>
            <person name="de Vries R.P."/>
            <person name="Wiebenga A."/>
            <person name="Woodward S."/>
            <person name="Yakovlev I."/>
            <person name="Garbelotto M."/>
            <person name="Martin F."/>
            <person name="Grigoriev I.V."/>
            <person name="Stenlid J."/>
        </authorList>
    </citation>
    <scope>NUCLEOTIDE SEQUENCE [LARGE SCALE GENOMIC DNA]</scope>
    <source>
        <strain evidence="9 10">TC 32-1</strain>
    </source>
</reference>
<evidence type="ECO:0000256" key="1">
    <source>
        <dbReference type="ARBA" id="ARBA00001974"/>
    </source>
</evidence>
<feature type="domain" description="Glucose-methanol-choline oxidoreductase N-terminal" evidence="7">
    <location>
        <begin position="116"/>
        <end position="139"/>
    </location>
</feature>
<dbReference type="PANTHER" id="PTHR11552:SF147">
    <property type="entry name" value="CHOLINE DEHYDROGENASE, MITOCHONDRIAL"/>
    <property type="match status" value="1"/>
</dbReference>
<gene>
    <name evidence="9" type="primary">aao3</name>
    <name evidence="9" type="ORF">HETIRDRAFT_37439</name>
</gene>
<dbReference type="OrthoDB" id="269227at2759"/>
<dbReference type="KEGG" id="hir:HETIRDRAFT_37439"/>
<dbReference type="InterPro" id="IPR007867">
    <property type="entry name" value="GMC_OxRtase_C"/>
</dbReference>
<accession>W4JVH0</accession>
<protein>
    <submittedName>
        <fullName evidence="9">Aryl-alcohol oxidase 3</fullName>
    </submittedName>
</protein>
<dbReference type="PANTHER" id="PTHR11552">
    <property type="entry name" value="GLUCOSE-METHANOL-CHOLINE GMC OXIDOREDUCTASE"/>
    <property type="match status" value="1"/>
</dbReference>
<evidence type="ECO:0000313" key="10">
    <source>
        <dbReference type="Proteomes" id="UP000030671"/>
    </source>
</evidence>
<dbReference type="PROSITE" id="PS00624">
    <property type="entry name" value="GMC_OXRED_2"/>
    <property type="match status" value="1"/>
</dbReference>
<evidence type="ECO:0000259" key="7">
    <source>
        <dbReference type="PROSITE" id="PS00623"/>
    </source>
</evidence>
<dbReference type="GeneID" id="20671857"/>
<dbReference type="Proteomes" id="UP000030671">
    <property type="component" value="Unassembled WGS sequence"/>
</dbReference>
<dbReference type="Pfam" id="PF00732">
    <property type="entry name" value="GMC_oxred_N"/>
    <property type="match status" value="1"/>
</dbReference>
<dbReference type="InterPro" id="IPR000172">
    <property type="entry name" value="GMC_OxRdtase_N"/>
</dbReference>
<proteinExistence type="inferred from homology"/>
<evidence type="ECO:0000256" key="5">
    <source>
        <dbReference type="PIRSR" id="PIRSR000137-2"/>
    </source>
</evidence>
<evidence type="ECO:0000259" key="8">
    <source>
        <dbReference type="PROSITE" id="PS00624"/>
    </source>
</evidence>
<dbReference type="Gene3D" id="3.50.50.60">
    <property type="entry name" value="FAD/NAD(P)-binding domain"/>
    <property type="match status" value="1"/>
</dbReference>
<name>W4JVH0_HETIT</name>
<organism evidence="9 10">
    <name type="scientific">Heterobasidion irregulare (strain TC 32-1)</name>
    <dbReference type="NCBI Taxonomy" id="747525"/>
    <lineage>
        <taxon>Eukaryota</taxon>
        <taxon>Fungi</taxon>
        <taxon>Dikarya</taxon>
        <taxon>Basidiomycota</taxon>
        <taxon>Agaricomycotina</taxon>
        <taxon>Agaricomycetes</taxon>
        <taxon>Russulales</taxon>
        <taxon>Bondarzewiaceae</taxon>
        <taxon>Heterobasidion</taxon>
        <taxon>Heterobasidion annosum species complex</taxon>
    </lineage>
</organism>
<dbReference type="HOGENOM" id="CLU_002865_6_3_1"/>
<dbReference type="eggNOG" id="KOG1238">
    <property type="taxonomic scope" value="Eukaryota"/>
</dbReference>
<sequence>MLFKLSSIAASATVLSRTILPALATLYTDPSSLPKKSYDYIVIGAGAGGPVIANRLSEDSDVEVLLIEAGVNNAGLTNVEIPFFDVQLSPLKAIDWNYTTTSQDGLAGHVIQYPRGKILGGSTSINYMIYSRGSSDDFDRYANITGDNGLSWNALQPYIHKHEAFSRPADGHNTTGQYIPSAHGTSGPVGVTLPNFPLGIDSRVIATTQQLPNEFPFQEDMNAGNTLGIGWTQNTVQGGERVSSATAYIQPYLSRSNFDVLINTQATKLIQTGTEKGVPAFRGVQFATSKDAPLYALNATKEVILAAGAFSTPQLLMLSGIGPTDELSRLGIKTVVDSPDVGNNLHDHPLLSNVYEVNATGTVTTDDLSQNSSFANVELDLWTNEKQGFYTMAISNHIGWFRLPDNSSILKTEIDFAAGPTSSHYEFLIFNGFVNPFGESVSSGHYLSMITAVTSPSSRGNLTLTSTSPWDFPLINPAILTSPLDIYVMRESIKATKRMLAAPAWDGYVIGPHGDLANATTDEEIEAYAAKNTASFNHPLGTAAMGPPGAPAKGKGVVGPDLTVKGVKGLRVVDASVLTYIPAAAPQAAIYIIAERTADLIKAANKDRKHRP</sequence>
<dbReference type="InterPro" id="IPR036188">
    <property type="entry name" value="FAD/NAD-bd_sf"/>
</dbReference>
<evidence type="ECO:0000256" key="3">
    <source>
        <dbReference type="ARBA" id="ARBA00022630"/>
    </source>
</evidence>
<evidence type="ECO:0000313" key="9">
    <source>
        <dbReference type="EMBL" id="ETW77075.1"/>
    </source>
</evidence>
<dbReference type="Pfam" id="PF05199">
    <property type="entry name" value="GMC_oxred_C"/>
    <property type="match status" value="1"/>
</dbReference>
<evidence type="ECO:0000256" key="6">
    <source>
        <dbReference type="RuleBase" id="RU003968"/>
    </source>
</evidence>
<evidence type="ECO:0000256" key="4">
    <source>
        <dbReference type="ARBA" id="ARBA00022827"/>
    </source>
</evidence>
<feature type="domain" description="Glucose-methanol-choline oxidoreductase N-terminal" evidence="8">
    <location>
        <begin position="308"/>
        <end position="322"/>
    </location>
</feature>
<dbReference type="SUPFAM" id="SSF51905">
    <property type="entry name" value="FAD/NAD(P)-binding domain"/>
    <property type="match status" value="1"/>
</dbReference>